<feature type="region of interest" description="Disordered" evidence="5">
    <location>
        <begin position="362"/>
        <end position="483"/>
    </location>
</feature>
<feature type="compositionally biased region" description="Low complexity" evidence="5">
    <location>
        <begin position="277"/>
        <end position="295"/>
    </location>
</feature>
<keyword evidence="1" id="KW-0808">Transferase</keyword>
<dbReference type="EMBL" id="BAAAUT010000009">
    <property type="protein sequence ID" value="GAA3124637.1"/>
    <property type="molecule type" value="Genomic_DNA"/>
</dbReference>
<evidence type="ECO:0000256" key="1">
    <source>
        <dbReference type="ARBA" id="ARBA00022679"/>
    </source>
</evidence>
<dbReference type="Pfam" id="PF00069">
    <property type="entry name" value="Pkinase"/>
    <property type="match status" value="1"/>
</dbReference>
<evidence type="ECO:0000256" key="3">
    <source>
        <dbReference type="ARBA" id="ARBA00022777"/>
    </source>
</evidence>
<protein>
    <recommendedName>
        <fullName evidence="6">Protein kinase domain-containing protein</fullName>
    </recommendedName>
</protein>
<dbReference type="InterPro" id="IPR000719">
    <property type="entry name" value="Prot_kinase_dom"/>
</dbReference>
<feature type="compositionally biased region" description="Low complexity" evidence="5">
    <location>
        <begin position="391"/>
        <end position="412"/>
    </location>
</feature>
<proteinExistence type="predicted"/>
<organism evidence="7 8">
    <name type="scientific">Planomonospora alba</name>
    <dbReference type="NCBI Taxonomy" id="161354"/>
    <lineage>
        <taxon>Bacteria</taxon>
        <taxon>Bacillati</taxon>
        <taxon>Actinomycetota</taxon>
        <taxon>Actinomycetes</taxon>
        <taxon>Streptosporangiales</taxon>
        <taxon>Streptosporangiaceae</taxon>
        <taxon>Planomonospora</taxon>
    </lineage>
</organism>
<accession>A0ABP6MSJ4</accession>
<dbReference type="PANTHER" id="PTHR43289:SF34">
    <property type="entry name" value="SERINE_THREONINE-PROTEIN KINASE YBDM-RELATED"/>
    <property type="match status" value="1"/>
</dbReference>
<evidence type="ECO:0000256" key="2">
    <source>
        <dbReference type="ARBA" id="ARBA00022741"/>
    </source>
</evidence>
<gene>
    <name evidence="7" type="ORF">GCM10010466_14370</name>
</gene>
<dbReference type="InterPro" id="IPR011009">
    <property type="entry name" value="Kinase-like_dom_sf"/>
</dbReference>
<dbReference type="Gene3D" id="1.10.510.10">
    <property type="entry name" value="Transferase(Phosphotransferase) domain 1"/>
    <property type="match status" value="1"/>
</dbReference>
<feature type="compositionally biased region" description="Pro residues" evidence="5">
    <location>
        <begin position="296"/>
        <end position="324"/>
    </location>
</feature>
<keyword evidence="3" id="KW-0418">Kinase</keyword>
<reference evidence="8" key="1">
    <citation type="journal article" date="2019" name="Int. J. Syst. Evol. Microbiol.">
        <title>The Global Catalogue of Microorganisms (GCM) 10K type strain sequencing project: providing services to taxonomists for standard genome sequencing and annotation.</title>
        <authorList>
            <consortium name="The Broad Institute Genomics Platform"/>
            <consortium name="The Broad Institute Genome Sequencing Center for Infectious Disease"/>
            <person name="Wu L."/>
            <person name="Ma J."/>
        </authorList>
    </citation>
    <scope>NUCLEOTIDE SEQUENCE [LARGE SCALE GENOMIC DNA]</scope>
    <source>
        <strain evidence="8">JCM 9373</strain>
    </source>
</reference>
<evidence type="ECO:0000259" key="6">
    <source>
        <dbReference type="PROSITE" id="PS50011"/>
    </source>
</evidence>
<dbReference type="PROSITE" id="PS00108">
    <property type="entry name" value="PROTEIN_KINASE_ST"/>
    <property type="match status" value="1"/>
</dbReference>
<evidence type="ECO:0000256" key="5">
    <source>
        <dbReference type="SAM" id="MobiDB-lite"/>
    </source>
</evidence>
<keyword evidence="4" id="KW-0067">ATP-binding</keyword>
<sequence length="592" mass="60623">MIAASPLLPGDPAQAGAYRLEGRLGSGGQGVVYLGRAADGTPVAVKVLHEGVLADEAVRARFAREVTAAATVAPFCVARVLDGDPEAARPYIVSEYVEGPSLRQAIDEDGPRSGAALHRLAVATATALAAVHEAGVVHRDFKPDNVLLGADGPRVIDFGIAKELGLPTVTRGPLGTPAYMSPEQLNGESVGPASDVFAWGCVLVFAATGRPPFGTDSLPAVLYRILHGTPELGALDGPLRELAAETLRKLPQERPSMREVLLRLLGQVSAGPRRGRAAAGADGPEPAEPLPGRAAPAPPSDRPPAGPPPPDRSPAPERPPPPDRLPARRPPGGDRGRRRRAALAGWAAVLAAATAGAALWPVLTSPPDGGHGVRADGTAAPDALRTPRPVPAADDTAPGPAGWPDPRGAAAPGTPPPGSGVPGTAPAPAPTVPGGAGQPPGTDPSGPEQSAGPSEPAAETTPPEATPAPSASDPPDPPAVLPASFAGVWQGTVQNDPGSQETLVLSVRRSGRAVTERYPGQRCTGMLRLTQVVDGIAHLERVAMRGDCVRNGTVTLAQGTGGTLQFSYRGRGENEYTRDVWFTATGTLERRR</sequence>
<dbReference type="CDD" id="cd14014">
    <property type="entry name" value="STKc_PknB_like"/>
    <property type="match status" value="1"/>
</dbReference>
<dbReference type="PROSITE" id="PS50011">
    <property type="entry name" value="PROTEIN_KINASE_DOM"/>
    <property type="match status" value="1"/>
</dbReference>
<keyword evidence="2" id="KW-0547">Nucleotide-binding</keyword>
<evidence type="ECO:0000313" key="8">
    <source>
        <dbReference type="Proteomes" id="UP001500320"/>
    </source>
</evidence>
<keyword evidence="8" id="KW-1185">Reference proteome</keyword>
<comment type="caution">
    <text evidence="7">The sequence shown here is derived from an EMBL/GenBank/DDBJ whole genome shotgun (WGS) entry which is preliminary data.</text>
</comment>
<feature type="domain" description="Protein kinase" evidence="6">
    <location>
        <begin position="18"/>
        <end position="265"/>
    </location>
</feature>
<dbReference type="RefSeq" id="WP_344857104.1">
    <property type="nucleotide sequence ID" value="NZ_BAAAUT010000009.1"/>
</dbReference>
<dbReference type="Proteomes" id="UP001500320">
    <property type="component" value="Unassembled WGS sequence"/>
</dbReference>
<feature type="compositionally biased region" description="Pro residues" evidence="5">
    <location>
        <begin position="413"/>
        <end position="431"/>
    </location>
</feature>
<dbReference type="PANTHER" id="PTHR43289">
    <property type="entry name" value="MITOGEN-ACTIVATED PROTEIN KINASE KINASE KINASE 20-RELATED"/>
    <property type="match status" value="1"/>
</dbReference>
<dbReference type="Gene3D" id="3.30.200.20">
    <property type="entry name" value="Phosphorylase Kinase, domain 1"/>
    <property type="match status" value="1"/>
</dbReference>
<feature type="region of interest" description="Disordered" evidence="5">
    <location>
        <begin position="271"/>
        <end position="340"/>
    </location>
</feature>
<dbReference type="SUPFAM" id="SSF56112">
    <property type="entry name" value="Protein kinase-like (PK-like)"/>
    <property type="match status" value="1"/>
</dbReference>
<feature type="compositionally biased region" description="Low complexity" evidence="5">
    <location>
        <begin position="453"/>
        <end position="471"/>
    </location>
</feature>
<name>A0ABP6MSJ4_9ACTN</name>
<dbReference type="InterPro" id="IPR008271">
    <property type="entry name" value="Ser/Thr_kinase_AS"/>
</dbReference>
<evidence type="ECO:0000256" key="4">
    <source>
        <dbReference type="ARBA" id="ARBA00022840"/>
    </source>
</evidence>
<evidence type="ECO:0000313" key="7">
    <source>
        <dbReference type="EMBL" id="GAA3124637.1"/>
    </source>
</evidence>